<dbReference type="InterPro" id="IPR004240">
    <property type="entry name" value="EMP70"/>
</dbReference>
<feature type="transmembrane region" description="Helical" evidence="10">
    <location>
        <begin position="448"/>
        <end position="472"/>
    </location>
</feature>
<feature type="transmembrane region" description="Helical" evidence="10">
    <location>
        <begin position="356"/>
        <end position="380"/>
    </location>
</feature>
<evidence type="ECO:0000256" key="8">
    <source>
        <dbReference type="ARBA" id="ARBA00023034"/>
    </source>
</evidence>
<dbReference type="GO" id="GO:0000139">
    <property type="term" value="C:Golgi membrane"/>
    <property type="evidence" value="ECO:0007669"/>
    <property type="project" value="UniProtKB-SubCell"/>
</dbReference>
<evidence type="ECO:0000256" key="1">
    <source>
        <dbReference type="ARBA" id="ARBA00004337"/>
    </source>
</evidence>
<evidence type="ECO:0000256" key="6">
    <source>
        <dbReference type="ARBA" id="ARBA00022753"/>
    </source>
</evidence>
<evidence type="ECO:0000313" key="12">
    <source>
        <dbReference type="Proteomes" id="UP000325081"/>
    </source>
</evidence>
<protein>
    <recommendedName>
        <fullName evidence="10">Transmembrane 9 superfamily member</fullName>
    </recommendedName>
</protein>
<dbReference type="GO" id="GO:0072657">
    <property type="term" value="P:protein localization to membrane"/>
    <property type="evidence" value="ECO:0007669"/>
    <property type="project" value="TreeGrafter"/>
</dbReference>
<evidence type="ECO:0000256" key="2">
    <source>
        <dbReference type="ARBA" id="ARBA00004653"/>
    </source>
</evidence>
<feature type="transmembrane region" description="Helical" evidence="10">
    <location>
        <begin position="547"/>
        <end position="575"/>
    </location>
</feature>
<feature type="transmembrane region" description="Helical" evidence="10">
    <location>
        <begin position="289"/>
        <end position="314"/>
    </location>
</feature>
<evidence type="ECO:0000256" key="7">
    <source>
        <dbReference type="ARBA" id="ARBA00022989"/>
    </source>
</evidence>
<name>A0A5A7PV59_STRAF</name>
<feature type="transmembrane region" description="Helical" evidence="10">
    <location>
        <begin position="516"/>
        <end position="535"/>
    </location>
</feature>
<evidence type="ECO:0000256" key="9">
    <source>
        <dbReference type="ARBA" id="ARBA00023136"/>
    </source>
</evidence>
<comment type="caution">
    <text evidence="11">The sequence shown here is derived from an EMBL/GenBank/DDBJ whole genome shotgun (WGS) entry which is preliminary data.</text>
</comment>
<feature type="transmembrane region" description="Helical" evidence="10">
    <location>
        <begin position="326"/>
        <end position="344"/>
    </location>
</feature>
<keyword evidence="12" id="KW-1185">Reference proteome</keyword>
<dbReference type="Proteomes" id="UP000325081">
    <property type="component" value="Unassembled WGS sequence"/>
</dbReference>
<dbReference type="PANTHER" id="PTHR10766">
    <property type="entry name" value="TRANSMEMBRANE 9 SUPERFAMILY PROTEIN"/>
    <property type="match status" value="1"/>
</dbReference>
<evidence type="ECO:0000256" key="3">
    <source>
        <dbReference type="ARBA" id="ARBA00005227"/>
    </source>
</evidence>
<dbReference type="EMBL" id="BKCP01005183">
    <property type="protein sequence ID" value="GER36561.1"/>
    <property type="molecule type" value="Genomic_DNA"/>
</dbReference>
<evidence type="ECO:0000256" key="4">
    <source>
        <dbReference type="ARBA" id="ARBA00022692"/>
    </source>
</evidence>
<evidence type="ECO:0000313" key="11">
    <source>
        <dbReference type="EMBL" id="GER36561.1"/>
    </source>
</evidence>
<evidence type="ECO:0000256" key="5">
    <source>
        <dbReference type="ARBA" id="ARBA00022729"/>
    </source>
</evidence>
<feature type="chain" id="PRO_5023154512" description="Transmembrane 9 superfamily member" evidence="10">
    <location>
        <begin position="26"/>
        <end position="585"/>
    </location>
</feature>
<keyword evidence="8" id="KW-0333">Golgi apparatus</keyword>
<evidence type="ECO:0000256" key="10">
    <source>
        <dbReference type="RuleBase" id="RU363079"/>
    </source>
</evidence>
<keyword evidence="5 10" id="KW-0732">Signal</keyword>
<dbReference type="PANTHER" id="PTHR10766:SF119">
    <property type="entry name" value="TRANSMEMBRANE 9 SUPERFAMILY MEMBER 5"/>
    <property type="match status" value="1"/>
</dbReference>
<dbReference type="AlphaFoldDB" id="A0A5A7PV59"/>
<reference evidence="12" key="1">
    <citation type="journal article" date="2019" name="Curr. Biol.">
        <title>Genome Sequence of Striga asiatica Provides Insight into the Evolution of Plant Parasitism.</title>
        <authorList>
            <person name="Yoshida S."/>
            <person name="Kim S."/>
            <person name="Wafula E.K."/>
            <person name="Tanskanen J."/>
            <person name="Kim Y.M."/>
            <person name="Honaas L."/>
            <person name="Yang Z."/>
            <person name="Spallek T."/>
            <person name="Conn C.E."/>
            <person name="Ichihashi Y."/>
            <person name="Cheong K."/>
            <person name="Cui S."/>
            <person name="Der J.P."/>
            <person name="Gundlach H."/>
            <person name="Jiao Y."/>
            <person name="Hori C."/>
            <person name="Ishida J.K."/>
            <person name="Kasahara H."/>
            <person name="Kiba T."/>
            <person name="Kim M.S."/>
            <person name="Koo N."/>
            <person name="Laohavisit A."/>
            <person name="Lee Y.H."/>
            <person name="Lumba S."/>
            <person name="McCourt P."/>
            <person name="Mortimer J.C."/>
            <person name="Mutuku J.M."/>
            <person name="Nomura T."/>
            <person name="Sasaki-Sekimoto Y."/>
            <person name="Seto Y."/>
            <person name="Wang Y."/>
            <person name="Wakatake T."/>
            <person name="Sakakibara H."/>
            <person name="Demura T."/>
            <person name="Yamaguchi S."/>
            <person name="Yoneyama K."/>
            <person name="Manabe R.I."/>
            <person name="Nelson D.C."/>
            <person name="Schulman A.H."/>
            <person name="Timko M.P."/>
            <person name="dePamphilis C.W."/>
            <person name="Choi D."/>
            <person name="Shirasu K."/>
        </authorList>
    </citation>
    <scope>NUCLEOTIDE SEQUENCE [LARGE SCALE GENOMIC DNA]</scope>
    <source>
        <strain evidence="12">cv. UVA1</strain>
    </source>
</reference>
<feature type="signal peptide" evidence="10">
    <location>
        <begin position="1"/>
        <end position="25"/>
    </location>
</feature>
<keyword evidence="7 10" id="KW-1133">Transmembrane helix</keyword>
<keyword evidence="9 10" id="KW-0472">Membrane</keyword>
<feature type="transmembrane region" description="Helical" evidence="10">
    <location>
        <begin position="392"/>
        <end position="415"/>
    </location>
</feature>
<accession>A0A5A7PV59</accession>
<feature type="transmembrane region" description="Helical" evidence="10">
    <location>
        <begin position="478"/>
        <end position="504"/>
    </location>
</feature>
<keyword evidence="4 10" id="KW-0812">Transmembrane</keyword>
<gene>
    <name evidence="11" type="ORF">STAS_12904</name>
</gene>
<dbReference type="Pfam" id="PF02990">
    <property type="entry name" value="EMP70"/>
    <property type="match status" value="1"/>
</dbReference>
<dbReference type="OrthoDB" id="1666796at2759"/>
<comment type="similarity">
    <text evidence="3 10">Belongs to the nonaspanin (TM9SF) (TC 9.A.2) family.</text>
</comment>
<proteinExistence type="inferred from homology"/>
<feature type="transmembrane region" description="Helical" evidence="10">
    <location>
        <begin position="225"/>
        <end position="247"/>
    </location>
</feature>
<organism evidence="11 12">
    <name type="scientific">Striga asiatica</name>
    <name type="common">Asiatic witchweed</name>
    <name type="synonym">Buchnera asiatica</name>
    <dbReference type="NCBI Taxonomy" id="4170"/>
    <lineage>
        <taxon>Eukaryota</taxon>
        <taxon>Viridiplantae</taxon>
        <taxon>Streptophyta</taxon>
        <taxon>Embryophyta</taxon>
        <taxon>Tracheophyta</taxon>
        <taxon>Spermatophyta</taxon>
        <taxon>Magnoliopsida</taxon>
        <taxon>eudicotyledons</taxon>
        <taxon>Gunneridae</taxon>
        <taxon>Pentapetalae</taxon>
        <taxon>asterids</taxon>
        <taxon>lamiids</taxon>
        <taxon>Lamiales</taxon>
        <taxon>Orobanchaceae</taxon>
        <taxon>Buchnereae</taxon>
        <taxon>Striga</taxon>
    </lineage>
</organism>
<comment type="subcellular location">
    <subcellularLocation>
        <location evidence="1">Endosome membrane</location>
        <topology evidence="1">Multi-pass membrane protein</topology>
    </subcellularLocation>
    <subcellularLocation>
        <location evidence="2">Golgi apparatus membrane</location>
        <topology evidence="2">Multi-pass membrane protein</topology>
    </subcellularLocation>
</comment>
<keyword evidence="6" id="KW-0967">Endosome</keyword>
<sequence length="585" mass="66530">MGISKLIFLNYLLLLLPIALHSANTYNVGDRVPLYVNKIGPLHNPSETYPYYELDFCRPDPVLEKKESLGEVLNGDRLANALHNLEFAVNKTQAVLCQRTLNKDNVSRFRESIKNDFYYQMYFDDLPLWAYIGKVEHGSLAIDGHGSKYFLFTHIQFDALYNGNQVIEVHALGHPSHAVDVTADVDLEIKFTYSVSWKETSAPYKNRMDRYWGASLLPVIHQTHLFSFVNFIIMLILLLGLLAVIFMRHLKNDLRKWSIGDEDEEKEVGWKYIHGDVFRCPTNLPFFSALLGCGTQLVTMVSFLFALAFLGAFYPYSRGALSSSIFIAYIITSAVAGYCSASVCSQYFETGWEKSVLLAGTLFLGPFLFTIFILNILATYHGVTATLPLGTIFVTFLIFILFSIPLLILGGFLGYRYKSDPLSSPVTRKCPREIPVLAWYRKTPAQMFIGGLLPFSVIVLEFHNLCATLWGYKIYTSPGILFVTFVMLVVLTALLSVGLTYFQLAVEDHEWWWRSMLRGGSTAIFMFFHCIYFYAKSNMSGILQTSFFFGYSFCLCYAFFLLLGAVSFQASFLFVRRIYHAVKSE</sequence>
<dbReference type="GO" id="GO:0010008">
    <property type="term" value="C:endosome membrane"/>
    <property type="evidence" value="ECO:0007669"/>
    <property type="project" value="UniProtKB-SubCell"/>
</dbReference>